<dbReference type="SMART" id="SM00320">
    <property type="entry name" value="WD40"/>
    <property type="match status" value="3"/>
</dbReference>
<dbReference type="InterPro" id="IPR015943">
    <property type="entry name" value="WD40/YVTN_repeat-like_dom_sf"/>
</dbReference>
<organism evidence="1 2">
    <name type="scientific">Phaeosphaeria nodorum (strain SN15 / ATCC MYA-4574 / FGSC 10173)</name>
    <name type="common">Glume blotch fungus</name>
    <name type="synonym">Parastagonospora nodorum</name>
    <dbReference type="NCBI Taxonomy" id="321614"/>
    <lineage>
        <taxon>Eukaryota</taxon>
        <taxon>Fungi</taxon>
        <taxon>Dikarya</taxon>
        <taxon>Ascomycota</taxon>
        <taxon>Pezizomycotina</taxon>
        <taxon>Dothideomycetes</taxon>
        <taxon>Pleosporomycetidae</taxon>
        <taxon>Pleosporales</taxon>
        <taxon>Pleosporineae</taxon>
        <taxon>Phaeosphaeriaceae</taxon>
        <taxon>Parastagonospora</taxon>
    </lineage>
</organism>
<dbReference type="VEuPathDB" id="FungiDB:JI435_010920"/>
<accession>A0A7U2HWT2</accession>
<gene>
    <name evidence="1" type="ORF">JI435_010920</name>
</gene>
<name>A0A7U2HWT2_PHANO</name>
<dbReference type="EMBL" id="CP069023">
    <property type="protein sequence ID" value="QRC91591.1"/>
    <property type="molecule type" value="Genomic_DNA"/>
</dbReference>
<evidence type="ECO:0000313" key="2">
    <source>
        <dbReference type="Proteomes" id="UP000663193"/>
    </source>
</evidence>
<dbReference type="InterPro" id="IPR001680">
    <property type="entry name" value="WD40_rpt"/>
</dbReference>
<dbReference type="Proteomes" id="UP000663193">
    <property type="component" value="Chromosome 1"/>
</dbReference>
<proteinExistence type="predicted"/>
<reference evidence="2" key="1">
    <citation type="journal article" date="2021" name="BMC Genomics">
        <title>Chromosome-level genome assembly and manually-curated proteome of model necrotroph Parastagonospora nodorum Sn15 reveals a genome-wide trove of candidate effector homologs, and redundancy of virulence-related functions within an accessory chromosome.</title>
        <authorList>
            <person name="Bertazzoni S."/>
            <person name="Jones D.A.B."/>
            <person name="Phan H.T."/>
            <person name="Tan K.-C."/>
            <person name="Hane J.K."/>
        </authorList>
    </citation>
    <scope>NUCLEOTIDE SEQUENCE [LARGE SCALE GENOMIC DNA]</scope>
    <source>
        <strain evidence="2">SN15 / ATCC MYA-4574 / FGSC 10173)</strain>
    </source>
</reference>
<dbReference type="InterPro" id="IPR036322">
    <property type="entry name" value="WD40_repeat_dom_sf"/>
</dbReference>
<keyword evidence="2" id="KW-1185">Reference proteome</keyword>
<dbReference type="KEGG" id="pno:SNOG_01092"/>
<protein>
    <recommendedName>
        <fullName evidence="3">LisH domain-containing protein</fullName>
    </recommendedName>
</protein>
<dbReference type="InterPro" id="IPR006594">
    <property type="entry name" value="LisH"/>
</dbReference>
<dbReference type="PROSITE" id="PS50896">
    <property type="entry name" value="LISH"/>
    <property type="match status" value="1"/>
</dbReference>
<dbReference type="Gene3D" id="2.130.10.10">
    <property type="entry name" value="YVTN repeat-like/Quinoprotein amine dehydrogenase"/>
    <property type="match status" value="2"/>
</dbReference>
<dbReference type="OrthoDB" id="1932312at2759"/>
<dbReference type="AlphaFoldDB" id="A0A7U2HWT2"/>
<dbReference type="RefSeq" id="XP_001791749.1">
    <property type="nucleotide sequence ID" value="XM_001791697.1"/>
</dbReference>
<evidence type="ECO:0008006" key="3">
    <source>
        <dbReference type="Google" id="ProtNLM"/>
    </source>
</evidence>
<evidence type="ECO:0000313" key="1">
    <source>
        <dbReference type="EMBL" id="QRC91591.1"/>
    </source>
</evidence>
<dbReference type="SUPFAM" id="SSF50978">
    <property type="entry name" value="WD40 repeat-like"/>
    <property type="match status" value="1"/>
</dbReference>
<dbReference type="OMA" id="MKVIIVR"/>
<sequence>MLPSAAELIARYLRSNGFTETLNSFVAEAGLPADTGANPSDSVTIESILQEKKTFDTSLSFEKLSLNDNNRGWSESAPSVPSVVSSLPSRSNILHVCVVELSLGATVHPQVYIAVTTADRKLSLLNPASSTYEVAHSYSNFTDSPILDMIAINKHLILTASMSGRLSLYDTVRNEVVDERKDHSKYIVKLACRRDGERVMVASAGWDSKVFFYEIVSDVDTARLGKPRAELLLPTIPETLAFVTSLDDGTPILLVARRDSTFLQFYAVPSSESPELTFLGKQNLAPHSNAWIAFTPSDVQVCPTDPSLIAVATSTTPHMKLLIVKLLVPTNQSSLLDAVSATGPSGTVTQASQARAELLVQDREEAAIIVSVSTLAPQTQYSTPRLVWRPDGSGVYVSSDDGLVRGIEANTGKLMASLEGHDLGSKLRCLWAGTLGSTRESASGVDAQREYLISGGFDQKLIIWQA</sequence>